<evidence type="ECO:0000313" key="3">
    <source>
        <dbReference type="Proteomes" id="UP001500483"/>
    </source>
</evidence>
<name>A0ABP6S2B9_9PSEU</name>
<protein>
    <submittedName>
        <fullName evidence="2">Uncharacterized protein</fullName>
    </submittedName>
</protein>
<gene>
    <name evidence="2" type="ORF">GCM10020366_68460</name>
</gene>
<dbReference type="RefSeq" id="WP_224955979.1">
    <property type="nucleotide sequence ID" value="NZ_BAAAYK010000038.1"/>
</dbReference>
<proteinExistence type="predicted"/>
<accession>A0ABP6S2B9</accession>
<feature type="region of interest" description="Disordered" evidence="1">
    <location>
        <begin position="29"/>
        <end position="60"/>
    </location>
</feature>
<comment type="caution">
    <text evidence="2">The sequence shown here is derived from an EMBL/GenBank/DDBJ whole genome shotgun (WGS) entry which is preliminary data.</text>
</comment>
<sequence>MTGIQTLGTPGLLMSGGIALFRGRSTTLPGFDRAIATPRPTDGGRPVDGRTAPVRAELDP</sequence>
<dbReference type="Proteomes" id="UP001500483">
    <property type="component" value="Unassembled WGS sequence"/>
</dbReference>
<dbReference type="EMBL" id="BAAAYK010000038">
    <property type="protein sequence ID" value="GAA3366072.1"/>
    <property type="molecule type" value="Genomic_DNA"/>
</dbReference>
<keyword evidence="3" id="KW-1185">Reference proteome</keyword>
<reference evidence="3" key="1">
    <citation type="journal article" date="2019" name="Int. J. Syst. Evol. Microbiol.">
        <title>The Global Catalogue of Microorganisms (GCM) 10K type strain sequencing project: providing services to taxonomists for standard genome sequencing and annotation.</title>
        <authorList>
            <consortium name="The Broad Institute Genomics Platform"/>
            <consortium name="The Broad Institute Genome Sequencing Center for Infectious Disease"/>
            <person name="Wu L."/>
            <person name="Ma J."/>
        </authorList>
    </citation>
    <scope>NUCLEOTIDE SEQUENCE [LARGE SCALE GENOMIC DNA]</scope>
    <source>
        <strain evidence="3">JCM 9687</strain>
    </source>
</reference>
<evidence type="ECO:0000313" key="2">
    <source>
        <dbReference type="EMBL" id="GAA3366072.1"/>
    </source>
</evidence>
<evidence type="ECO:0000256" key="1">
    <source>
        <dbReference type="SAM" id="MobiDB-lite"/>
    </source>
</evidence>
<organism evidence="2 3">
    <name type="scientific">Saccharopolyspora gregorii</name>
    <dbReference type="NCBI Taxonomy" id="33914"/>
    <lineage>
        <taxon>Bacteria</taxon>
        <taxon>Bacillati</taxon>
        <taxon>Actinomycetota</taxon>
        <taxon>Actinomycetes</taxon>
        <taxon>Pseudonocardiales</taxon>
        <taxon>Pseudonocardiaceae</taxon>
        <taxon>Saccharopolyspora</taxon>
    </lineage>
</organism>